<dbReference type="GO" id="GO:0000139">
    <property type="term" value="C:Golgi membrane"/>
    <property type="evidence" value="ECO:0007669"/>
    <property type="project" value="UniProtKB-SubCell"/>
</dbReference>
<reference evidence="13" key="1">
    <citation type="submission" date="2017-03" db="EMBL/GenBank/DDBJ databases">
        <authorList>
            <person name="Sharma R."/>
            <person name="Thines M."/>
        </authorList>
    </citation>
    <scope>NUCLEOTIDE SEQUENCE [LARGE SCALE GENOMIC DNA]</scope>
</reference>
<keyword evidence="13" id="KW-1185">Reference proteome</keyword>
<dbReference type="PANTHER" id="PTHR14467">
    <property type="entry name" value="ARV1"/>
    <property type="match status" value="1"/>
</dbReference>
<comment type="function">
    <text evidence="10">Regulates also the sphingolipid metabolism.</text>
</comment>
<feature type="compositionally biased region" description="Low complexity" evidence="11">
    <location>
        <begin position="42"/>
        <end position="54"/>
    </location>
</feature>
<keyword evidence="10" id="KW-0333">Golgi apparatus</keyword>
<keyword evidence="3 10" id="KW-0813">Transport</keyword>
<evidence type="ECO:0000256" key="10">
    <source>
        <dbReference type="RuleBase" id="RU368065"/>
    </source>
</evidence>
<dbReference type="AlphaFoldDB" id="A0A1W5DCE5"/>
<evidence type="ECO:0000256" key="2">
    <source>
        <dbReference type="ARBA" id="ARBA00009187"/>
    </source>
</evidence>
<dbReference type="GO" id="GO:0016125">
    <property type="term" value="P:sterol metabolic process"/>
    <property type="evidence" value="ECO:0007669"/>
    <property type="project" value="UniProtKB-UniRule"/>
</dbReference>
<organism evidence="12 13">
    <name type="scientific">Lasallia pustulata</name>
    <dbReference type="NCBI Taxonomy" id="136370"/>
    <lineage>
        <taxon>Eukaryota</taxon>
        <taxon>Fungi</taxon>
        <taxon>Dikarya</taxon>
        <taxon>Ascomycota</taxon>
        <taxon>Pezizomycotina</taxon>
        <taxon>Lecanoromycetes</taxon>
        <taxon>OSLEUM clade</taxon>
        <taxon>Umbilicariomycetidae</taxon>
        <taxon>Umbilicariales</taxon>
        <taxon>Umbilicariaceae</taxon>
        <taxon>Lasallia</taxon>
    </lineage>
</organism>
<comment type="caution">
    <text evidence="10">Lacks conserved residue(s) required for the propagation of feature annotation.</text>
</comment>
<feature type="transmembrane region" description="Helical" evidence="10">
    <location>
        <begin position="274"/>
        <end position="297"/>
    </location>
</feature>
<evidence type="ECO:0000256" key="1">
    <source>
        <dbReference type="ARBA" id="ARBA00004477"/>
    </source>
</evidence>
<evidence type="ECO:0000256" key="3">
    <source>
        <dbReference type="ARBA" id="ARBA00022448"/>
    </source>
</evidence>
<dbReference type="Proteomes" id="UP000192927">
    <property type="component" value="Unassembled WGS sequence"/>
</dbReference>
<feature type="region of interest" description="Disordered" evidence="11">
    <location>
        <begin position="25"/>
        <end position="78"/>
    </location>
</feature>
<comment type="similarity">
    <text evidence="2 10">Belongs to the ARV1 family.</text>
</comment>
<evidence type="ECO:0000313" key="13">
    <source>
        <dbReference type="Proteomes" id="UP000192927"/>
    </source>
</evidence>
<dbReference type="InterPro" id="IPR007290">
    <property type="entry name" value="Arv1"/>
</dbReference>
<accession>A0A1W5DCE5</accession>
<feature type="compositionally biased region" description="Polar residues" evidence="11">
    <location>
        <begin position="25"/>
        <end position="41"/>
    </location>
</feature>
<dbReference type="PANTHER" id="PTHR14467:SF0">
    <property type="entry name" value="PROTEIN ARV1"/>
    <property type="match status" value="1"/>
</dbReference>
<protein>
    <recommendedName>
        <fullName evidence="10">Protein ARV</fullName>
    </recommendedName>
</protein>
<evidence type="ECO:0000256" key="11">
    <source>
        <dbReference type="SAM" id="MobiDB-lite"/>
    </source>
</evidence>
<keyword evidence="10" id="KW-0746">Sphingolipid metabolism</keyword>
<keyword evidence="5 10" id="KW-0256">Endoplasmic reticulum</keyword>
<evidence type="ECO:0000256" key="7">
    <source>
        <dbReference type="ARBA" id="ARBA00023055"/>
    </source>
</evidence>
<comment type="function">
    <text evidence="10">Mediator of sterol homeostasis involved in sterol uptake, trafficking and distribution into membranes.</text>
</comment>
<keyword evidence="6 10" id="KW-1133">Transmembrane helix</keyword>
<comment type="subcellular location">
    <subcellularLocation>
        <location evidence="1 10">Endoplasmic reticulum membrane</location>
        <topology evidence="1 10">Multi-pass membrane protein</topology>
    </subcellularLocation>
    <subcellularLocation>
        <location evidence="10">Golgi apparatus membrane</location>
        <topology evidence="10">Multi-pass membrane protein</topology>
    </subcellularLocation>
</comment>
<evidence type="ECO:0000313" key="12">
    <source>
        <dbReference type="EMBL" id="SLM40834.1"/>
    </source>
</evidence>
<name>A0A1W5DCE5_9LECA</name>
<evidence type="ECO:0000256" key="9">
    <source>
        <dbReference type="ARBA" id="ARBA00023136"/>
    </source>
</evidence>
<evidence type="ECO:0000256" key="4">
    <source>
        <dbReference type="ARBA" id="ARBA00022692"/>
    </source>
</evidence>
<evidence type="ECO:0000256" key="6">
    <source>
        <dbReference type="ARBA" id="ARBA00022989"/>
    </source>
</evidence>
<keyword evidence="9 10" id="KW-0472">Membrane</keyword>
<sequence>MPICIECHYPVPQLYHVLHSNSANASHPGSTGYNSPNNGKNGATVTGTTSLSGGTVRGEKAVGGAGWGAGKRTEKGKKGSAVVGGDVRLTQCPRCKRFADKYVEHDFVVLFCDLVLVKPQVYRHLLFNRLGREDDEFDPSIPRLGTLLLLFDVYLTWSRIESLPAHLTARSPIPSLPILLQYAFYLLLCTLTTLSQHLTIRSLAPYLPLPNTPPGTNGKRASCPNALSTALFVSSSMKLFPILMVVWKYDDTNLNVKTGVDWAVAIQNIEAVRILLGCGYVYAAILVGAGALARWVVGRIVLGAVGLGDVGK</sequence>
<keyword evidence="8 10" id="KW-0443">Lipid metabolism</keyword>
<evidence type="ECO:0000256" key="5">
    <source>
        <dbReference type="ARBA" id="ARBA00022824"/>
    </source>
</evidence>
<dbReference type="GO" id="GO:0032366">
    <property type="term" value="P:intracellular sterol transport"/>
    <property type="evidence" value="ECO:0007669"/>
    <property type="project" value="UniProtKB-UniRule"/>
</dbReference>
<keyword evidence="4 10" id="KW-0812">Transmembrane</keyword>
<keyword evidence="7 10" id="KW-0445">Lipid transport</keyword>
<dbReference type="GO" id="GO:0005789">
    <property type="term" value="C:endoplasmic reticulum membrane"/>
    <property type="evidence" value="ECO:0007669"/>
    <property type="project" value="UniProtKB-SubCell"/>
</dbReference>
<evidence type="ECO:0000256" key="8">
    <source>
        <dbReference type="ARBA" id="ARBA00023098"/>
    </source>
</evidence>
<dbReference type="EMBL" id="FWEW01003741">
    <property type="protein sequence ID" value="SLM40834.1"/>
    <property type="molecule type" value="Genomic_DNA"/>
</dbReference>
<dbReference type="Pfam" id="PF04161">
    <property type="entry name" value="Arv1"/>
    <property type="match status" value="1"/>
</dbReference>
<dbReference type="GO" id="GO:0097036">
    <property type="term" value="P:regulation of plasma membrane sterol distribution"/>
    <property type="evidence" value="ECO:0007669"/>
    <property type="project" value="UniProtKB-UniRule"/>
</dbReference>
<dbReference type="GO" id="GO:0032541">
    <property type="term" value="C:cortical endoplasmic reticulum"/>
    <property type="evidence" value="ECO:0007669"/>
    <property type="project" value="TreeGrafter"/>
</dbReference>
<dbReference type="GO" id="GO:0006665">
    <property type="term" value="P:sphingolipid metabolic process"/>
    <property type="evidence" value="ECO:0007669"/>
    <property type="project" value="UniProtKB-UniRule"/>
</dbReference>
<proteinExistence type="inferred from homology"/>